<feature type="transmembrane region" description="Helical" evidence="1">
    <location>
        <begin position="252"/>
        <end position="270"/>
    </location>
</feature>
<dbReference type="AlphaFoldDB" id="A0A0G1CYH6"/>
<evidence type="ECO:0000313" key="2">
    <source>
        <dbReference type="EMBL" id="KKS90497.1"/>
    </source>
</evidence>
<protein>
    <recommendedName>
        <fullName evidence="4">Membrane protein 6-pyruvoyl-tetrahydropterin synthase-related domain-containing protein</fullName>
    </recommendedName>
</protein>
<evidence type="ECO:0000256" key="1">
    <source>
        <dbReference type="SAM" id="Phobius"/>
    </source>
</evidence>
<organism evidence="2 3">
    <name type="scientific">Candidatus Woesebacteria bacterium GW2011_GWA1_43_12</name>
    <dbReference type="NCBI Taxonomy" id="1618557"/>
    <lineage>
        <taxon>Bacteria</taxon>
        <taxon>Candidatus Woeseibacteriota</taxon>
    </lineage>
</organism>
<feature type="transmembrane region" description="Helical" evidence="1">
    <location>
        <begin position="340"/>
        <end position="358"/>
    </location>
</feature>
<keyword evidence="1" id="KW-0472">Membrane</keyword>
<comment type="caution">
    <text evidence="2">The sequence shown here is derived from an EMBL/GenBank/DDBJ whole genome shotgun (WGS) entry which is preliminary data.</text>
</comment>
<feature type="transmembrane region" description="Helical" evidence="1">
    <location>
        <begin position="314"/>
        <end position="333"/>
    </location>
</feature>
<evidence type="ECO:0008006" key="4">
    <source>
        <dbReference type="Google" id="ProtNLM"/>
    </source>
</evidence>
<feature type="transmembrane region" description="Helical" evidence="1">
    <location>
        <begin position="486"/>
        <end position="505"/>
    </location>
</feature>
<gene>
    <name evidence="2" type="ORF">UV66_C0003G0010</name>
</gene>
<sequence>MKECHRVPLIVWIIAIVLMSAVVLWPIMRPGFFISDDGEWMIIRLSAFYQSLAEGQFPVRFLGRLNHSYGYPVSNFLYPGFLYIGSIIHRIGFSFVDSVKVILASSVVGGAIILFLWLRRFYRPFASYMGTVGFVFGPYVLFDVYHRGSVGEILGIFAAILAWYSVSSGKTWIVPWSVALLLVSHNSLALLFIVLLVCYMLVERKFQNWKPMALGVAMTAFFWFPAIYERRYVLFDSLQIAKPSNYFVDAKVLYLLNIVPMIAAIVLLTSRQNHGIVRRLRFFLIAFMASTILATPVAAILWKQPLLIKLFQFPYRFLSVGVVVGPWLIAEVIHRANKRLRIGICMVFAATWLIPWWTTMQRVDPVVREVGFYTTNEGTTTVADEYMPRWVQVPPKQRAEKPIEFFSGKGTIQIVEPSTQKIDAIVDASERSVMRINTVYYPGWGVQVDGLPAAIDYQNARGIMLVAIPAGKHRVNAEFRETVPRFVADTLSVIAAIVALVYSFAQINKKKGITA</sequence>
<keyword evidence="1" id="KW-0812">Transmembrane</keyword>
<feature type="transmembrane region" description="Helical" evidence="1">
    <location>
        <begin position="7"/>
        <end position="28"/>
    </location>
</feature>
<feature type="transmembrane region" description="Helical" evidence="1">
    <location>
        <begin position="125"/>
        <end position="142"/>
    </location>
</feature>
<feature type="transmembrane region" description="Helical" evidence="1">
    <location>
        <begin position="69"/>
        <end position="89"/>
    </location>
</feature>
<feature type="transmembrane region" description="Helical" evidence="1">
    <location>
        <begin position="178"/>
        <end position="202"/>
    </location>
</feature>
<feature type="transmembrane region" description="Helical" evidence="1">
    <location>
        <begin position="209"/>
        <end position="228"/>
    </location>
</feature>
<feature type="transmembrane region" description="Helical" evidence="1">
    <location>
        <begin position="149"/>
        <end position="166"/>
    </location>
</feature>
<dbReference type="Proteomes" id="UP000034669">
    <property type="component" value="Unassembled WGS sequence"/>
</dbReference>
<dbReference type="EMBL" id="LCFI01000003">
    <property type="protein sequence ID" value="KKS90497.1"/>
    <property type="molecule type" value="Genomic_DNA"/>
</dbReference>
<accession>A0A0G1CYH6</accession>
<proteinExistence type="predicted"/>
<feature type="transmembrane region" description="Helical" evidence="1">
    <location>
        <begin position="282"/>
        <end position="302"/>
    </location>
</feature>
<name>A0A0G1CYH6_9BACT</name>
<feature type="transmembrane region" description="Helical" evidence="1">
    <location>
        <begin position="101"/>
        <end position="119"/>
    </location>
</feature>
<evidence type="ECO:0000313" key="3">
    <source>
        <dbReference type="Proteomes" id="UP000034669"/>
    </source>
</evidence>
<reference evidence="2 3" key="1">
    <citation type="journal article" date="2015" name="Nature">
        <title>rRNA introns, odd ribosomes, and small enigmatic genomes across a large radiation of phyla.</title>
        <authorList>
            <person name="Brown C.T."/>
            <person name="Hug L.A."/>
            <person name="Thomas B.C."/>
            <person name="Sharon I."/>
            <person name="Castelle C.J."/>
            <person name="Singh A."/>
            <person name="Wilkins M.J."/>
            <person name="Williams K.H."/>
            <person name="Banfield J.F."/>
        </authorList>
    </citation>
    <scope>NUCLEOTIDE SEQUENCE [LARGE SCALE GENOMIC DNA]</scope>
</reference>
<keyword evidence="1" id="KW-1133">Transmembrane helix</keyword>